<dbReference type="PANTHER" id="PTHR34203:SF15">
    <property type="entry name" value="SLL1173 PROTEIN"/>
    <property type="match status" value="1"/>
</dbReference>
<dbReference type="PANTHER" id="PTHR34203">
    <property type="entry name" value="METHYLTRANSFERASE, FKBM FAMILY PROTEIN"/>
    <property type="match status" value="1"/>
</dbReference>
<dbReference type="STRING" id="937218.SAMN06297251_11177"/>
<dbReference type="InterPro" id="IPR052514">
    <property type="entry name" value="SAM-dependent_MTase"/>
</dbReference>
<name>A0A1W2CSI7_9HYPH</name>
<evidence type="ECO:0000313" key="3">
    <source>
        <dbReference type="Proteomes" id="UP000192656"/>
    </source>
</evidence>
<evidence type="ECO:0000313" key="2">
    <source>
        <dbReference type="EMBL" id="SMC87906.1"/>
    </source>
</evidence>
<dbReference type="EMBL" id="FWXR01000011">
    <property type="protein sequence ID" value="SMC87906.1"/>
    <property type="molecule type" value="Genomic_DNA"/>
</dbReference>
<keyword evidence="2" id="KW-0808">Transferase</keyword>
<dbReference type="AlphaFoldDB" id="A0A1W2CSI7"/>
<dbReference type="NCBIfam" id="TIGR01444">
    <property type="entry name" value="fkbM_fam"/>
    <property type="match status" value="1"/>
</dbReference>
<gene>
    <name evidence="2" type="ORF">SAMN06297251_11177</name>
</gene>
<dbReference type="Proteomes" id="UP000192656">
    <property type="component" value="Unassembled WGS sequence"/>
</dbReference>
<accession>A0A1W2CSI7</accession>
<dbReference type="RefSeq" id="WP_084410503.1">
    <property type="nucleotide sequence ID" value="NZ_FWXR01000011.1"/>
</dbReference>
<dbReference type="GO" id="GO:0032259">
    <property type="term" value="P:methylation"/>
    <property type="evidence" value="ECO:0007669"/>
    <property type="project" value="UniProtKB-KW"/>
</dbReference>
<proteinExistence type="predicted"/>
<dbReference type="Gene3D" id="3.40.50.150">
    <property type="entry name" value="Vaccinia Virus protein VP39"/>
    <property type="match status" value="1"/>
</dbReference>
<feature type="domain" description="Methyltransferase FkbM" evidence="1">
    <location>
        <begin position="51"/>
        <end position="183"/>
    </location>
</feature>
<keyword evidence="2" id="KW-0489">Methyltransferase</keyword>
<dbReference type="Pfam" id="PF05050">
    <property type="entry name" value="Methyltransf_21"/>
    <property type="match status" value="1"/>
</dbReference>
<dbReference type="InterPro" id="IPR029063">
    <property type="entry name" value="SAM-dependent_MTases_sf"/>
</dbReference>
<dbReference type="SUPFAM" id="SSF53335">
    <property type="entry name" value="S-adenosyl-L-methionine-dependent methyltransferases"/>
    <property type="match status" value="1"/>
</dbReference>
<evidence type="ECO:0000259" key="1">
    <source>
        <dbReference type="Pfam" id="PF05050"/>
    </source>
</evidence>
<dbReference type="InterPro" id="IPR006342">
    <property type="entry name" value="FkbM_mtfrase"/>
</dbReference>
<reference evidence="2 3" key="1">
    <citation type="submission" date="2017-04" db="EMBL/GenBank/DDBJ databases">
        <authorList>
            <person name="Afonso C.L."/>
            <person name="Miller P.J."/>
            <person name="Scott M.A."/>
            <person name="Spackman E."/>
            <person name="Goraichik I."/>
            <person name="Dimitrov K.M."/>
            <person name="Suarez D.L."/>
            <person name="Swayne D.E."/>
        </authorList>
    </citation>
    <scope>NUCLEOTIDE SEQUENCE [LARGE SCALE GENOMIC DNA]</scope>
    <source>
        <strain evidence="2 3">CGMCC 1.10972</strain>
    </source>
</reference>
<dbReference type="GO" id="GO:0008168">
    <property type="term" value="F:methyltransferase activity"/>
    <property type="evidence" value="ECO:0007669"/>
    <property type="project" value="UniProtKB-KW"/>
</dbReference>
<sequence>MSDGLQHLRSATRAWKGVARSLLIYHARPAHIRGLKRLYGRFVSPGELAFDVGAHVGDRTRALAGLGARVVAVEPQPRLMACLRLLFGRRSDVVLVEAALGESEGEIELHLNTANPTVSSASIDLRKAALQDARWQGQIWDEVALVRMTTLDALIAAHGEPVFVKIDVEGLEDQVLKGLSRRVGTLSFEFTTLQRDVGLKALERCATLGYRRFNLSLGESHAMEFADPIDRETLAQAIAALPDEANSGDVYCFETA</sequence>
<organism evidence="2 3">
    <name type="scientific">Fulvimarina manganoxydans</name>
    <dbReference type="NCBI Taxonomy" id="937218"/>
    <lineage>
        <taxon>Bacteria</taxon>
        <taxon>Pseudomonadati</taxon>
        <taxon>Pseudomonadota</taxon>
        <taxon>Alphaproteobacteria</taxon>
        <taxon>Hyphomicrobiales</taxon>
        <taxon>Aurantimonadaceae</taxon>
        <taxon>Fulvimarina</taxon>
    </lineage>
</organism>
<keyword evidence="3" id="KW-1185">Reference proteome</keyword>
<dbReference type="OrthoDB" id="9814604at2"/>
<protein>
    <submittedName>
        <fullName evidence="2">Methyltransferase, FkbM family</fullName>
    </submittedName>
</protein>